<dbReference type="Proteomes" id="UP000509510">
    <property type="component" value="Chromosome VI"/>
</dbReference>
<dbReference type="AlphaFoldDB" id="A0A7H8RBH2"/>
<dbReference type="RefSeq" id="XP_035349948.1">
    <property type="nucleotide sequence ID" value="XM_035494055.1"/>
</dbReference>
<evidence type="ECO:0000256" key="6">
    <source>
        <dbReference type="ARBA" id="ARBA00023002"/>
    </source>
</evidence>
<evidence type="ECO:0000256" key="5">
    <source>
        <dbReference type="ARBA" id="ARBA00022723"/>
    </source>
</evidence>
<keyword evidence="8 10" id="KW-0503">Monooxygenase</keyword>
<organism evidence="11 12">
    <name type="scientific">Talaromyces rugulosus</name>
    <name type="common">Penicillium rugulosum</name>
    <dbReference type="NCBI Taxonomy" id="121627"/>
    <lineage>
        <taxon>Eukaryota</taxon>
        <taxon>Fungi</taxon>
        <taxon>Dikarya</taxon>
        <taxon>Ascomycota</taxon>
        <taxon>Pezizomycotina</taxon>
        <taxon>Eurotiomycetes</taxon>
        <taxon>Eurotiomycetidae</taxon>
        <taxon>Eurotiales</taxon>
        <taxon>Trichocomaceae</taxon>
        <taxon>Talaromyces</taxon>
        <taxon>Talaromyces sect. Islandici</taxon>
    </lineage>
</organism>
<dbReference type="GO" id="GO:0009403">
    <property type="term" value="P:toxin biosynthetic process"/>
    <property type="evidence" value="ECO:0007669"/>
    <property type="project" value="UniProtKB-ARBA"/>
</dbReference>
<evidence type="ECO:0000313" key="11">
    <source>
        <dbReference type="EMBL" id="QKX63774.1"/>
    </source>
</evidence>
<dbReference type="EMBL" id="CP055903">
    <property type="protein sequence ID" value="QKX63774.1"/>
    <property type="molecule type" value="Genomic_DNA"/>
</dbReference>
<dbReference type="InterPro" id="IPR001128">
    <property type="entry name" value="Cyt_P450"/>
</dbReference>
<dbReference type="InterPro" id="IPR017972">
    <property type="entry name" value="Cyt_P450_CS"/>
</dbReference>
<dbReference type="PRINTS" id="PR00463">
    <property type="entry name" value="EP450I"/>
</dbReference>
<dbReference type="GeneID" id="55998424"/>
<comment type="pathway">
    <text evidence="2">Secondary metabolite biosynthesis.</text>
</comment>
<evidence type="ECO:0000256" key="4">
    <source>
        <dbReference type="ARBA" id="ARBA00022617"/>
    </source>
</evidence>
<name>A0A7H8RBH2_TALRU</name>
<evidence type="ECO:0000256" key="3">
    <source>
        <dbReference type="ARBA" id="ARBA00010617"/>
    </source>
</evidence>
<dbReference type="Gene3D" id="1.10.630.10">
    <property type="entry name" value="Cytochrome P450"/>
    <property type="match status" value="1"/>
</dbReference>
<dbReference type="KEGG" id="trg:TRUGW13939_10945"/>
<keyword evidence="12" id="KW-1185">Reference proteome</keyword>
<dbReference type="InterPro" id="IPR050121">
    <property type="entry name" value="Cytochrome_P450_monoxygenase"/>
</dbReference>
<evidence type="ECO:0008006" key="13">
    <source>
        <dbReference type="Google" id="ProtNLM"/>
    </source>
</evidence>
<evidence type="ECO:0000256" key="7">
    <source>
        <dbReference type="ARBA" id="ARBA00023004"/>
    </source>
</evidence>
<dbReference type="PRINTS" id="PR00385">
    <property type="entry name" value="P450"/>
</dbReference>
<dbReference type="GO" id="GO:0016705">
    <property type="term" value="F:oxidoreductase activity, acting on paired donors, with incorporation or reduction of molecular oxygen"/>
    <property type="evidence" value="ECO:0007669"/>
    <property type="project" value="InterPro"/>
</dbReference>
<dbReference type="PROSITE" id="PS00086">
    <property type="entry name" value="CYTOCHROME_P450"/>
    <property type="match status" value="1"/>
</dbReference>
<dbReference type="OrthoDB" id="1470350at2759"/>
<evidence type="ECO:0000256" key="9">
    <source>
        <dbReference type="PIRSR" id="PIRSR602401-1"/>
    </source>
</evidence>
<keyword evidence="5 9" id="KW-0479">Metal-binding</keyword>
<feature type="non-terminal residue" evidence="11">
    <location>
        <position position="1"/>
    </location>
</feature>
<dbReference type="Pfam" id="PF00067">
    <property type="entry name" value="p450"/>
    <property type="match status" value="1"/>
</dbReference>
<reference evidence="12" key="1">
    <citation type="submission" date="2020-06" db="EMBL/GenBank/DDBJ databases">
        <title>A chromosome-scale genome assembly of Talaromyces rugulosus W13939.</title>
        <authorList>
            <person name="Wang B."/>
            <person name="Guo L."/>
            <person name="Ye K."/>
            <person name="Wang L."/>
        </authorList>
    </citation>
    <scope>NUCLEOTIDE SEQUENCE [LARGE SCALE GENOMIC DNA]</scope>
    <source>
        <strain evidence="12">W13939</strain>
    </source>
</reference>
<dbReference type="CDD" id="cd11058">
    <property type="entry name" value="CYP60B-like"/>
    <property type="match status" value="1"/>
</dbReference>
<accession>A0A7H8RBH2</accession>
<evidence type="ECO:0000313" key="12">
    <source>
        <dbReference type="Proteomes" id="UP000509510"/>
    </source>
</evidence>
<dbReference type="GO" id="GO:0020037">
    <property type="term" value="F:heme binding"/>
    <property type="evidence" value="ECO:0007669"/>
    <property type="project" value="InterPro"/>
</dbReference>
<protein>
    <recommendedName>
        <fullName evidence="13">Cytochrome P450 monooxygenase</fullName>
    </recommendedName>
</protein>
<gene>
    <name evidence="11" type="ORF">TRUGW13939_10945</name>
</gene>
<sequence>AISYLISQAVYEIYFSPLAKFPGPFLWTISKIPLQSSCLNGRVHLKLTALHDRYGPVVRISPNELAFNSPQAFRDIYGSPAATRTFLKDRTHYLPATNGADHLISAADNSVHARHRRLLSHAFSDRALREQEELVTEYVDKLMAKLSSSSSSQAAVDIKSWLDYTFFDLTGELIFGESFQCLDSSELHPWIALVFNSVKALMYMTVFTQFPWLNAVLQKLIPASLRQQERDHFDLAAAKMERRLKMGVTERTDFMSAVLRNGFVDDDDDTTVTDGTLEKVLSRAELHSNSYILITVGSETSATLLSGCIYYLSKTPKAMQKLANEIRSTFSIDTEINFTSTPKLTYLTAVIEESLRMYPPLVMGLPRTVAPGGGIVDGHFLPEGTQVSCHHYASYHSKANFILPNEFVPERWLGDARFQSDKRDVLQPFSLGPRNCLGKNLAYAEIRLVLCKLLLRFKVELCAESENWSDQEIYFIWDKPDLMVKLEER</sequence>
<evidence type="ECO:0000256" key="10">
    <source>
        <dbReference type="RuleBase" id="RU000461"/>
    </source>
</evidence>
<keyword evidence="6 10" id="KW-0560">Oxidoreductase</keyword>
<evidence type="ECO:0000256" key="8">
    <source>
        <dbReference type="ARBA" id="ARBA00023033"/>
    </source>
</evidence>
<evidence type="ECO:0000256" key="1">
    <source>
        <dbReference type="ARBA" id="ARBA00001971"/>
    </source>
</evidence>
<dbReference type="InterPro" id="IPR036396">
    <property type="entry name" value="Cyt_P450_sf"/>
</dbReference>
<comment type="similarity">
    <text evidence="3 10">Belongs to the cytochrome P450 family.</text>
</comment>
<feature type="binding site" description="axial binding residue" evidence="9">
    <location>
        <position position="436"/>
    </location>
    <ligand>
        <name>heme</name>
        <dbReference type="ChEBI" id="CHEBI:30413"/>
    </ligand>
    <ligandPart>
        <name>Fe</name>
        <dbReference type="ChEBI" id="CHEBI:18248"/>
    </ligandPart>
</feature>
<dbReference type="GO" id="GO:0004497">
    <property type="term" value="F:monooxygenase activity"/>
    <property type="evidence" value="ECO:0007669"/>
    <property type="project" value="UniProtKB-KW"/>
</dbReference>
<keyword evidence="4 9" id="KW-0349">Heme</keyword>
<dbReference type="PANTHER" id="PTHR24305">
    <property type="entry name" value="CYTOCHROME P450"/>
    <property type="match status" value="1"/>
</dbReference>
<evidence type="ECO:0000256" key="2">
    <source>
        <dbReference type="ARBA" id="ARBA00005179"/>
    </source>
</evidence>
<dbReference type="GO" id="GO:0005506">
    <property type="term" value="F:iron ion binding"/>
    <property type="evidence" value="ECO:0007669"/>
    <property type="project" value="InterPro"/>
</dbReference>
<dbReference type="PANTHER" id="PTHR24305:SF210">
    <property type="entry name" value="CYTOCHROME P450 MONOOXYGENASE ASQL-RELATED"/>
    <property type="match status" value="1"/>
</dbReference>
<dbReference type="InterPro" id="IPR002401">
    <property type="entry name" value="Cyt_P450_E_grp-I"/>
</dbReference>
<dbReference type="FunFam" id="1.10.630.10:FF:000047">
    <property type="entry name" value="Cytochrome P450 monooxygenase"/>
    <property type="match status" value="1"/>
</dbReference>
<keyword evidence="7 9" id="KW-0408">Iron</keyword>
<comment type="cofactor">
    <cofactor evidence="1 9">
        <name>heme</name>
        <dbReference type="ChEBI" id="CHEBI:30413"/>
    </cofactor>
</comment>
<dbReference type="SUPFAM" id="SSF48264">
    <property type="entry name" value="Cytochrome P450"/>
    <property type="match status" value="1"/>
</dbReference>
<proteinExistence type="inferred from homology"/>